<dbReference type="Proteomes" id="UP001182908">
    <property type="component" value="Chromosome"/>
</dbReference>
<dbReference type="RefSeq" id="WP_309309640.1">
    <property type="nucleotide sequence ID" value="NZ_CP133592.1"/>
</dbReference>
<accession>A0AA51UK51</accession>
<feature type="transmembrane region" description="Helical" evidence="5">
    <location>
        <begin position="324"/>
        <end position="357"/>
    </location>
</feature>
<dbReference type="Pfam" id="PF00916">
    <property type="entry name" value="Sulfate_transp"/>
    <property type="match status" value="1"/>
</dbReference>
<evidence type="ECO:0000256" key="2">
    <source>
        <dbReference type="ARBA" id="ARBA00022692"/>
    </source>
</evidence>
<sequence length="558" mass="61049">MEIQNKVSEYFKNSLANDLRAGAITAIVGLPLAIAFAIASGVEPQMGLYTAIIAGMLVSATGGSKYSISGPSSAMTVITLSTLHSFGLEGILLAGFVAGVFQVSFGLLKLGKFVKYIPLPVISGFTSGIGAMLLIGQIPNAFGLVIESKEQAWETIYAVISNINNISRTATVICIGTVLLLLYFPVLVSKIRIIRSLPPSIIALVLSTLVVFRLNTDIPLVGNIPSGLPQIQMLNFDLELLIDVLPAAFTIALLGTIQSLLCAVVCDGMTNSKHDSNRELVGQGIANMTLPFFSGIAGTGAIARTAINIREGAKTQMAGIFQSLILLIILLYLGPIAAFIPKAYLAGVLIVVSMRMINVDEFKTTMNISKMDSTVLLVTFVLTVLTNLVFAAQIGMFLSIVLLFVRLTNVIDIQTMENYDKTSGINATIFADPYLKNNVLVYTINGPFFFGAMNVFESKINEHMNISKPHIILRMRYVPFIDATGMERLKSFIRSSKKQRQKVYLTSIQPEVMRIMENDWELTELMKKQHVHVFDSTQEALEFVKEENENKKNKNQIE</sequence>
<feature type="transmembrane region" description="Helical" evidence="5">
    <location>
        <begin position="377"/>
        <end position="405"/>
    </location>
</feature>
<feature type="domain" description="STAS" evidence="6">
    <location>
        <begin position="437"/>
        <end position="544"/>
    </location>
</feature>
<evidence type="ECO:0000313" key="7">
    <source>
        <dbReference type="EMBL" id="WMW23821.1"/>
    </source>
</evidence>
<proteinExistence type="predicted"/>
<keyword evidence="3 5" id="KW-1133">Transmembrane helix</keyword>
<dbReference type="KEGG" id="mseb:RE474_06805"/>
<dbReference type="CDD" id="cd07042">
    <property type="entry name" value="STAS_SulP_like_sulfate_transporter"/>
    <property type="match status" value="1"/>
</dbReference>
<dbReference type="EMBL" id="CP133592">
    <property type="protein sequence ID" value="WMW23821.1"/>
    <property type="molecule type" value="Genomic_DNA"/>
</dbReference>
<dbReference type="GeneID" id="84232412"/>
<dbReference type="AlphaFoldDB" id="A0AA51UK51"/>
<organism evidence="7 8">
    <name type="scientific">Methanolobus sediminis</name>
    <dbReference type="NCBI Taxonomy" id="3072978"/>
    <lineage>
        <taxon>Archaea</taxon>
        <taxon>Methanobacteriati</taxon>
        <taxon>Methanobacteriota</taxon>
        <taxon>Stenosarchaea group</taxon>
        <taxon>Methanomicrobia</taxon>
        <taxon>Methanosarcinales</taxon>
        <taxon>Methanosarcinaceae</taxon>
        <taxon>Methanolobus</taxon>
    </lineage>
</organism>
<keyword evidence="2 5" id="KW-0812">Transmembrane</keyword>
<keyword evidence="4 5" id="KW-0472">Membrane</keyword>
<feature type="transmembrane region" description="Helical" evidence="5">
    <location>
        <begin position="166"/>
        <end position="188"/>
    </location>
</feature>
<feature type="transmembrane region" description="Helical" evidence="5">
    <location>
        <begin position="86"/>
        <end position="108"/>
    </location>
</feature>
<comment type="subcellular location">
    <subcellularLocation>
        <location evidence="1">Membrane</location>
        <topology evidence="1">Multi-pass membrane protein</topology>
    </subcellularLocation>
</comment>
<evidence type="ECO:0000259" key="6">
    <source>
        <dbReference type="PROSITE" id="PS50801"/>
    </source>
</evidence>
<dbReference type="PROSITE" id="PS50801">
    <property type="entry name" value="STAS"/>
    <property type="match status" value="1"/>
</dbReference>
<evidence type="ECO:0000256" key="5">
    <source>
        <dbReference type="SAM" id="Phobius"/>
    </source>
</evidence>
<gene>
    <name evidence="7" type="ORF">RE474_06805</name>
</gene>
<evidence type="ECO:0000256" key="4">
    <source>
        <dbReference type="ARBA" id="ARBA00023136"/>
    </source>
</evidence>
<dbReference type="Pfam" id="PF01740">
    <property type="entry name" value="STAS"/>
    <property type="match status" value="1"/>
</dbReference>
<dbReference type="GO" id="GO:0055085">
    <property type="term" value="P:transmembrane transport"/>
    <property type="evidence" value="ECO:0007669"/>
    <property type="project" value="InterPro"/>
</dbReference>
<protein>
    <submittedName>
        <fullName evidence="7">SulP family inorganic anion transporter</fullName>
    </submittedName>
</protein>
<dbReference type="Gene3D" id="3.30.750.24">
    <property type="entry name" value="STAS domain"/>
    <property type="match status" value="1"/>
</dbReference>
<dbReference type="SUPFAM" id="SSF52091">
    <property type="entry name" value="SpoIIaa-like"/>
    <property type="match status" value="1"/>
</dbReference>
<evidence type="ECO:0000256" key="3">
    <source>
        <dbReference type="ARBA" id="ARBA00022989"/>
    </source>
</evidence>
<keyword evidence="8" id="KW-1185">Reference proteome</keyword>
<dbReference type="GO" id="GO:0016020">
    <property type="term" value="C:membrane"/>
    <property type="evidence" value="ECO:0007669"/>
    <property type="project" value="UniProtKB-SubCell"/>
</dbReference>
<feature type="transmembrane region" description="Helical" evidence="5">
    <location>
        <begin position="200"/>
        <end position="224"/>
    </location>
</feature>
<dbReference type="InterPro" id="IPR001902">
    <property type="entry name" value="SLC26A/SulP_fam"/>
</dbReference>
<dbReference type="InterPro" id="IPR036513">
    <property type="entry name" value="STAS_dom_sf"/>
</dbReference>
<name>A0AA51UK51_9EURY</name>
<feature type="transmembrane region" description="Helical" evidence="5">
    <location>
        <begin position="20"/>
        <end position="39"/>
    </location>
</feature>
<reference evidence="7 8" key="1">
    <citation type="submission" date="2023-08" db="EMBL/GenBank/DDBJ databases">
        <title>Methanolobus mangrovi sp. nov. and Methanolobus sediminis sp. nov, two novel methylotrophic methanogens isolated from mangrove sediments in China.</title>
        <authorList>
            <person name="Zhou J."/>
        </authorList>
    </citation>
    <scope>NUCLEOTIDE SEQUENCE [LARGE SCALE GENOMIC DNA]</scope>
    <source>
        <strain evidence="7 8">FTZ6</strain>
    </source>
</reference>
<feature type="transmembrane region" description="Helical" evidence="5">
    <location>
        <begin position="46"/>
        <end position="66"/>
    </location>
</feature>
<evidence type="ECO:0000313" key="8">
    <source>
        <dbReference type="Proteomes" id="UP001182908"/>
    </source>
</evidence>
<dbReference type="InterPro" id="IPR002645">
    <property type="entry name" value="STAS_dom"/>
</dbReference>
<dbReference type="PANTHER" id="PTHR11814">
    <property type="entry name" value="SULFATE TRANSPORTER"/>
    <property type="match status" value="1"/>
</dbReference>
<dbReference type="InterPro" id="IPR011547">
    <property type="entry name" value="SLC26A/SulP_dom"/>
</dbReference>
<feature type="transmembrane region" description="Helical" evidence="5">
    <location>
        <begin position="120"/>
        <end position="146"/>
    </location>
</feature>
<evidence type="ECO:0000256" key="1">
    <source>
        <dbReference type="ARBA" id="ARBA00004141"/>
    </source>
</evidence>
<feature type="transmembrane region" description="Helical" evidence="5">
    <location>
        <begin position="244"/>
        <end position="266"/>
    </location>
</feature>